<reference evidence="15 16" key="1">
    <citation type="submission" date="2021-01" db="EMBL/GenBank/DDBJ databases">
        <title>FDA dAtabase for Regulatory Grade micrObial Sequences (FDA-ARGOS): Supporting development and validation of Infectious Disease Dx tests.</title>
        <authorList>
            <person name="Sproer C."/>
            <person name="Gronow S."/>
            <person name="Severitt S."/>
            <person name="Schroder I."/>
            <person name="Tallon L."/>
            <person name="Sadzewicz L."/>
            <person name="Zhao X."/>
            <person name="Boylan J."/>
            <person name="Ott S."/>
            <person name="Bowen H."/>
            <person name="Vavikolanu K."/>
            <person name="Mehta A."/>
            <person name="Aluvathingal J."/>
            <person name="Nadendla S."/>
            <person name="Lowell S."/>
            <person name="Myers T."/>
            <person name="Yan Y."/>
            <person name="Sichtig H."/>
        </authorList>
    </citation>
    <scope>NUCLEOTIDE SEQUENCE [LARGE SCALE GENOMIC DNA]</scope>
    <source>
        <strain evidence="15 16">FDAARGOS_1131</strain>
    </source>
</reference>
<feature type="domain" description="Helicase C-terminal" evidence="14">
    <location>
        <begin position="204"/>
        <end position="364"/>
    </location>
</feature>
<dbReference type="PROSITE" id="PS51194">
    <property type="entry name" value="HELICASE_CTER"/>
    <property type="match status" value="1"/>
</dbReference>
<gene>
    <name evidence="15" type="ORF">I6I88_11405</name>
</gene>
<name>A0A9Q6Z2N1_MYROD</name>
<dbReference type="Proteomes" id="UP000596202">
    <property type="component" value="Chromosome"/>
</dbReference>
<keyword evidence="8" id="KW-0413">Isomerase</keyword>
<evidence type="ECO:0000256" key="2">
    <source>
        <dbReference type="ARBA" id="ARBA00022723"/>
    </source>
</evidence>
<dbReference type="PROSITE" id="PS51192">
    <property type="entry name" value="HELICASE_ATP_BIND_1"/>
    <property type="match status" value="1"/>
</dbReference>
<keyword evidence="6" id="KW-0067">ATP-binding</keyword>
<dbReference type="InterPro" id="IPR004589">
    <property type="entry name" value="DNA_helicase_ATP-dep_RecQ"/>
</dbReference>
<evidence type="ECO:0000256" key="3">
    <source>
        <dbReference type="ARBA" id="ARBA00022741"/>
    </source>
</evidence>
<dbReference type="InterPro" id="IPR027417">
    <property type="entry name" value="P-loop_NTPase"/>
</dbReference>
<dbReference type="InterPro" id="IPR001650">
    <property type="entry name" value="Helicase_C-like"/>
</dbReference>
<dbReference type="RefSeq" id="WP_002986038.1">
    <property type="nucleotide sequence ID" value="NZ_CP068108.1"/>
</dbReference>
<dbReference type="OrthoDB" id="9763310at2"/>
<keyword evidence="5 15" id="KW-0347">Helicase</keyword>
<dbReference type="SMART" id="SM00490">
    <property type="entry name" value="HELICc"/>
    <property type="match status" value="1"/>
</dbReference>
<organism evidence="15 16">
    <name type="scientific">Myroides odoratus</name>
    <name type="common">Flavobacterium odoratum</name>
    <dbReference type="NCBI Taxonomy" id="256"/>
    <lineage>
        <taxon>Bacteria</taxon>
        <taxon>Pseudomonadati</taxon>
        <taxon>Bacteroidota</taxon>
        <taxon>Flavobacteriia</taxon>
        <taxon>Flavobacteriales</taxon>
        <taxon>Flavobacteriaceae</taxon>
        <taxon>Myroides</taxon>
    </lineage>
</organism>
<evidence type="ECO:0000256" key="4">
    <source>
        <dbReference type="ARBA" id="ARBA00022801"/>
    </source>
</evidence>
<dbReference type="GO" id="GO:0030894">
    <property type="term" value="C:replisome"/>
    <property type="evidence" value="ECO:0007669"/>
    <property type="project" value="TreeGrafter"/>
</dbReference>
<accession>A0A9Q6Z2N1</accession>
<evidence type="ECO:0000313" key="15">
    <source>
        <dbReference type="EMBL" id="QQT98822.1"/>
    </source>
</evidence>
<dbReference type="InterPro" id="IPR014001">
    <property type="entry name" value="Helicase_ATP-bd"/>
</dbReference>
<dbReference type="CDD" id="cd17920">
    <property type="entry name" value="DEXHc_RecQ"/>
    <property type="match status" value="1"/>
</dbReference>
<evidence type="ECO:0000256" key="5">
    <source>
        <dbReference type="ARBA" id="ARBA00022806"/>
    </source>
</evidence>
<dbReference type="PANTHER" id="PTHR13710">
    <property type="entry name" value="DNA HELICASE RECQ FAMILY MEMBER"/>
    <property type="match status" value="1"/>
</dbReference>
<dbReference type="GO" id="GO:0043590">
    <property type="term" value="C:bacterial nucleoid"/>
    <property type="evidence" value="ECO:0007669"/>
    <property type="project" value="TreeGrafter"/>
</dbReference>
<dbReference type="InterPro" id="IPR011545">
    <property type="entry name" value="DEAD/DEAH_box_helicase_dom"/>
</dbReference>
<dbReference type="EC" id="5.6.2.4" evidence="10"/>
<evidence type="ECO:0000256" key="11">
    <source>
        <dbReference type="ARBA" id="ARBA00044535"/>
    </source>
</evidence>
<dbReference type="Pfam" id="PF00271">
    <property type="entry name" value="Helicase_C"/>
    <property type="match status" value="1"/>
</dbReference>
<dbReference type="EMBL" id="CP068108">
    <property type="protein sequence ID" value="QQT98822.1"/>
    <property type="molecule type" value="Genomic_DNA"/>
</dbReference>
<dbReference type="GO" id="GO:0006281">
    <property type="term" value="P:DNA repair"/>
    <property type="evidence" value="ECO:0007669"/>
    <property type="project" value="TreeGrafter"/>
</dbReference>
<evidence type="ECO:0000259" key="13">
    <source>
        <dbReference type="PROSITE" id="PS51192"/>
    </source>
</evidence>
<dbReference type="Pfam" id="PF16124">
    <property type="entry name" value="RecQ_Zn_bind"/>
    <property type="match status" value="1"/>
</dbReference>
<comment type="catalytic activity">
    <reaction evidence="9">
        <text>Couples ATP hydrolysis with the unwinding of duplex DNA by translocating in the 3'-5' direction.</text>
        <dbReference type="EC" id="5.6.2.4"/>
    </reaction>
</comment>
<dbReference type="AlphaFoldDB" id="A0A9Q6Z2N1"/>
<dbReference type="Pfam" id="PF00270">
    <property type="entry name" value="DEAD"/>
    <property type="match status" value="1"/>
</dbReference>
<dbReference type="GO" id="GO:0043138">
    <property type="term" value="F:3'-5' DNA helicase activity"/>
    <property type="evidence" value="ECO:0007669"/>
    <property type="project" value="UniProtKB-EC"/>
</dbReference>
<dbReference type="GO" id="GO:0016787">
    <property type="term" value="F:hydrolase activity"/>
    <property type="evidence" value="ECO:0007669"/>
    <property type="project" value="UniProtKB-KW"/>
</dbReference>
<feature type="domain" description="Helicase ATP-binding" evidence="13">
    <location>
        <begin position="26"/>
        <end position="194"/>
    </location>
</feature>
<evidence type="ECO:0000256" key="7">
    <source>
        <dbReference type="ARBA" id="ARBA00023125"/>
    </source>
</evidence>
<evidence type="ECO:0000256" key="12">
    <source>
        <dbReference type="ARBA" id="ARBA00044550"/>
    </source>
</evidence>
<dbReference type="GeneID" id="93528267"/>
<evidence type="ECO:0000313" key="16">
    <source>
        <dbReference type="Proteomes" id="UP000596202"/>
    </source>
</evidence>
<dbReference type="FunFam" id="3.40.50.300:FF:001389">
    <property type="entry name" value="ATP-dependent DNA helicase RecQ"/>
    <property type="match status" value="1"/>
</dbReference>
<dbReference type="Gene3D" id="1.10.10.10">
    <property type="entry name" value="Winged helix-like DNA-binding domain superfamily/Winged helix DNA-binding domain"/>
    <property type="match status" value="1"/>
</dbReference>
<dbReference type="Gene3D" id="3.40.50.300">
    <property type="entry name" value="P-loop containing nucleotide triphosphate hydrolases"/>
    <property type="match status" value="2"/>
</dbReference>
<dbReference type="InterPro" id="IPR032284">
    <property type="entry name" value="RecQ_Zn-bd"/>
</dbReference>
<keyword evidence="3" id="KW-0547">Nucleotide-binding</keyword>
<dbReference type="NCBIfam" id="TIGR00614">
    <property type="entry name" value="recQ_fam"/>
    <property type="match status" value="1"/>
</dbReference>
<comment type="similarity">
    <text evidence="1">Belongs to the helicase family. RecQ subfamily.</text>
</comment>
<evidence type="ECO:0000256" key="9">
    <source>
        <dbReference type="ARBA" id="ARBA00034617"/>
    </source>
</evidence>
<evidence type="ECO:0000259" key="14">
    <source>
        <dbReference type="PROSITE" id="PS51194"/>
    </source>
</evidence>
<sequence length="634" mass="73246">MTKKPIDLLQHYWKHSSFREPQEAIIESVLQGKDTFALLPTGGGKSVCFQIPALLLPGTCLVISPLVALMQDQVNNLNALGIKAAAIIGGTSLTDIDAILDNCLYGEYKLLYISPERLEQTWLLERIENLKISLLAVDEAHCISQWGHDFRPAYLKINQLRKLFPSIPVIALTGSANQRVIHDICTNLELRDVALFKKSFYRSNLIYGVYKVENKEIIVERILQKNPFPTIIYVRSRKETQVLAQQLNQKNYKAGFFHGGLNTFEKKKRLDDWVSEKTPIMVATNAFGMGIDKKNVRNVIHLQLPENLENYYQEAGRAGRDETKAFASLLVAPNEPKPIEEWAKDNLFDKSFLKLVYRKLNNYLSIGLGEGYNTSYSFSFNQFCVHYKFPYTLTYNALQFLDRQGICKLTPNSTNKTQVQFTVSSSELLDYVYDNERQENVLLQIIRHYPGIHEYNTPINLAFISEQVGEPILFVQECLQTWHQEELCVFTPEEHDLEITFLEAWEEDKTIYRTFPFLEQQNNLKLEQYRAIYFYAQNDDICKNKIILHYFNETLEQNCGSCSTCLQANQKKSTDQLAEKRDCIILYLQRKQAASTSEMEADLSLDLQDILLLLQQLSEQRKIKLNNKNQYILL</sequence>
<dbReference type="InterPro" id="IPR036388">
    <property type="entry name" value="WH-like_DNA-bd_sf"/>
</dbReference>
<dbReference type="GO" id="GO:0005524">
    <property type="term" value="F:ATP binding"/>
    <property type="evidence" value="ECO:0007669"/>
    <property type="project" value="UniProtKB-KW"/>
</dbReference>
<proteinExistence type="inferred from homology"/>
<evidence type="ECO:0000256" key="6">
    <source>
        <dbReference type="ARBA" id="ARBA00022840"/>
    </source>
</evidence>
<dbReference type="GO" id="GO:0005737">
    <property type="term" value="C:cytoplasm"/>
    <property type="evidence" value="ECO:0007669"/>
    <property type="project" value="TreeGrafter"/>
</dbReference>
<dbReference type="SUPFAM" id="SSF52540">
    <property type="entry name" value="P-loop containing nucleoside triphosphate hydrolases"/>
    <property type="match status" value="1"/>
</dbReference>
<protein>
    <recommendedName>
        <fullName evidence="11">ATP-dependent DNA helicase RecQ</fullName>
        <ecNumber evidence="10">5.6.2.4</ecNumber>
    </recommendedName>
    <alternativeName>
        <fullName evidence="12">DNA 3'-5' helicase RecQ</fullName>
    </alternativeName>
</protein>
<dbReference type="PANTHER" id="PTHR13710:SF105">
    <property type="entry name" value="ATP-DEPENDENT DNA HELICASE Q1"/>
    <property type="match status" value="1"/>
</dbReference>
<dbReference type="GO" id="GO:0003677">
    <property type="term" value="F:DNA binding"/>
    <property type="evidence" value="ECO:0007669"/>
    <property type="project" value="UniProtKB-KW"/>
</dbReference>
<dbReference type="GO" id="GO:0006310">
    <property type="term" value="P:DNA recombination"/>
    <property type="evidence" value="ECO:0007669"/>
    <property type="project" value="InterPro"/>
</dbReference>
<dbReference type="GO" id="GO:0009378">
    <property type="term" value="F:four-way junction helicase activity"/>
    <property type="evidence" value="ECO:0007669"/>
    <property type="project" value="TreeGrafter"/>
</dbReference>
<keyword evidence="2" id="KW-0479">Metal-binding</keyword>
<keyword evidence="4" id="KW-0378">Hydrolase</keyword>
<evidence type="ECO:0000256" key="10">
    <source>
        <dbReference type="ARBA" id="ARBA00034808"/>
    </source>
</evidence>
<dbReference type="GO" id="GO:0046872">
    <property type="term" value="F:metal ion binding"/>
    <property type="evidence" value="ECO:0007669"/>
    <property type="project" value="UniProtKB-KW"/>
</dbReference>
<keyword evidence="7" id="KW-0238">DNA-binding</keyword>
<dbReference type="SMART" id="SM00487">
    <property type="entry name" value="DEXDc"/>
    <property type="match status" value="1"/>
</dbReference>
<evidence type="ECO:0000256" key="1">
    <source>
        <dbReference type="ARBA" id="ARBA00005446"/>
    </source>
</evidence>
<evidence type="ECO:0000256" key="8">
    <source>
        <dbReference type="ARBA" id="ARBA00023235"/>
    </source>
</evidence>